<feature type="domain" description="EF-hand" evidence="2">
    <location>
        <begin position="147"/>
        <end position="164"/>
    </location>
</feature>
<dbReference type="InterPro" id="IPR011992">
    <property type="entry name" value="EF-hand-dom_pair"/>
</dbReference>
<feature type="compositionally biased region" description="Basic and acidic residues" evidence="1">
    <location>
        <begin position="31"/>
        <end position="41"/>
    </location>
</feature>
<evidence type="ECO:0000313" key="5">
    <source>
        <dbReference type="Proteomes" id="UP000322981"/>
    </source>
</evidence>
<dbReference type="Gene3D" id="1.10.238.10">
    <property type="entry name" value="EF-hand"/>
    <property type="match status" value="2"/>
</dbReference>
<proteinExistence type="predicted"/>
<evidence type="ECO:0000259" key="2">
    <source>
        <dbReference type="Pfam" id="PF13202"/>
    </source>
</evidence>
<protein>
    <submittedName>
        <fullName evidence="4">EF-hand domain-containing protein</fullName>
    </submittedName>
</protein>
<reference evidence="4 5" key="1">
    <citation type="submission" date="2019-09" db="EMBL/GenBank/DDBJ databases">
        <title>Whole-genome sequence of the purple sulfur bacterium Thiohalocapsa marina DSM 19078.</title>
        <authorList>
            <person name="Kyndt J.A."/>
            <person name="Meyer T.E."/>
        </authorList>
    </citation>
    <scope>NUCLEOTIDE SEQUENCE [LARGE SCALE GENOMIC DNA]</scope>
    <source>
        <strain evidence="4 5">DSM 19078</strain>
    </source>
</reference>
<dbReference type="Pfam" id="PF13499">
    <property type="entry name" value="EF-hand_7"/>
    <property type="match status" value="1"/>
</dbReference>
<organism evidence="4 5">
    <name type="scientific">Thiohalocapsa marina</name>
    <dbReference type="NCBI Taxonomy" id="424902"/>
    <lineage>
        <taxon>Bacteria</taxon>
        <taxon>Pseudomonadati</taxon>
        <taxon>Pseudomonadota</taxon>
        <taxon>Gammaproteobacteria</taxon>
        <taxon>Chromatiales</taxon>
        <taxon>Chromatiaceae</taxon>
        <taxon>Thiohalocapsa</taxon>
    </lineage>
</organism>
<dbReference type="PROSITE" id="PS00018">
    <property type="entry name" value="EF_HAND_1"/>
    <property type="match status" value="1"/>
</dbReference>
<dbReference type="InterPro" id="IPR002048">
    <property type="entry name" value="EF_hand_dom"/>
</dbReference>
<dbReference type="InterPro" id="IPR018247">
    <property type="entry name" value="EF_Hand_1_Ca_BS"/>
</dbReference>
<feature type="region of interest" description="Disordered" evidence="1">
    <location>
        <begin position="22"/>
        <end position="41"/>
    </location>
</feature>
<dbReference type="AlphaFoldDB" id="A0A5M8FDP1"/>
<dbReference type="EMBL" id="VWXX01000038">
    <property type="protein sequence ID" value="KAA6182993.1"/>
    <property type="molecule type" value="Genomic_DNA"/>
</dbReference>
<gene>
    <name evidence="4" type="ORF">F2Q65_16870</name>
</gene>
<dbReference type="Proteomes" id="UP000322981">
    <property type="component" value="Unassembled WGS sequence"/>
</dbReference>
<evidence type="ECO:0000313" key="4">
    <source>
        <dbReference type="EMBL" id="KAA6182993.1"/>
    </source>
</evidence>
<dbReference type="Pfam" id="PF13202">
    <property type="entry name" value="EF-hand_5"/>
    <property type="match status" value="1"/>
</dbReference>
<sequence>MLNLTSVCSAVMKKASPVTGDADGCNAADVRNPEREARDPDGGGLVKACSILHFAKRGEVAGNLAPATYNGFHRNICHRRPSALPFGCRRARRATSVSLKDSSTGVMTMQRIFPTAAVALCAGVAATLAWAQPAPPAPGQAASPADAFIQQLDTNGDGMVSLEEATTPQQAEFANMDTDGSGSIDAAEASASFKAQVPPEMLEIMAERGMPDPGESFVKNLDKDGDGLVSPEEFAQPTIDSFNRMDANADGMAISEEAAAYFEEMKLQMQQQMEKMQQMQQQMQQPAQ</sequence>
<feature type="domain" description="EF-hand" evidence="3">
    <location>
        <begin position="171"/>
        <end position="236"/>
    </location>
</feature>
<evidence type="ECO:0000256" key="1">
    <source>
        <dbReference type="SAM" id="MobiDB-lite"/>
    </source>
</evidence>
<dbReference type="GO" id="GO:0005509">
    <property type="term" value="F:calcium ion binding"/>
    <property type="evidence" value="ECO:0007669"/>
    <property type="project" value="InterPro"/>
</dbReference>
<comment type="caution">
    <text evidence="4">The sequence shown here is derived from an EMBL/GenBank/DDBJ whole genome shotgun (WGS) entry which is preliminary data.</text>
</comment>
<dbReference type="SUPFAM" id="SSF47473">
    <property type="entry name" value="EF-hand"/>
    <property type="match status" value="1"/>
</dbReference>
<dbReference type="OrthoDB" id="6706523at2"/>
<accession>A0A5M8FDP1</accession>
<evidence type="ECO:0000259" key="3">
    <source>
        <dbReference type="Pfam" id="PF13499"/>
    </source>
</evidence>
<dbReference type="CDD" id="cd00051">
    <property type="entry name" value="EFh"/>
    <property type="match status" value="1"/>
</dbReference>
<keyword evidence="5" id="KW-1185">Reference proteome</keyword>
<name>A0A5M8FDP1_9GAMM</name>